<evidence type="ECO:0000259" key="2">
    <source>
        <dbReference type="Pfam" id="PF08291"/>
    </source>
</evidence>
<dbReference type="AlphaFoldDB" id="A0A0G1X238"/>
<feature type="domain" description="Peptidase M15A C-terminal" evidence="2">
    <location>
        <begin position="108"/>
        <end position="191"/>
    </location>
</feature>
<dbReference type="Proteomes" id="UP000034273">
    <property type="component" value="Unassembled WGS sequence"/>
</dbReference>
<comment type="caution">
    <text evidence="3">The sequence shown here is derived from an EMBL/GenBank/DDBJ whole genome shotgun (WGS) entry which is preliminary data.</text>
</comment>
<evidence type="ECO:0000313" key="3">
    <source>
        <dbReference type="EMBL" id="KKW25056.1"/>
    </source>
</evidence>
<gene>
    <name evidence="3" type="ORF">UY67_C0001G0058</name>
</gene>
<name>A0A0G1X238_9BACT</name>
<dbReference type="InterPro" id="IPR013230">
    <property type="entry name" value="Peptidase_M15A_C"/>
</dbReference>
<evidence type="ECO:0000256" key="1">
    <source>
        <dbReference type="SAM" id="MobiDB-lite"/>
    </source>
</evidence>
<evidence type="ECO:0000313" key="4">
    <source>
        <dbReference type="Proteomes" id="UP000034273"/>
    </source>
</evidence>
<organism evidence="3 4">
    <name type="scientific">Candidatus Kaiserbacteria bacterium GW2011_GWA2_52_12</name>
    <dbReference type="NCBI Taxonomy" id="1618671"/>
    <lineage>
        <taxon>Bacteria</taxon>
        <taxon>Candidatus Kaiseribacteriota</taxon>
    </lineage>
</organism>
<proteinExistence type="predicted"/>
<dbReference type="EMBL" id="LCQW01000001">
    <property type="protein sequence ID" value="KKW25056.1"/>
    <property type="molecule type" value="Genomic_DNA"/>
</dbReference>
<feature type="region of interest" description="Disordered" evidence="1">
    <location>
        <begin position="288"/>
        <end position="356"/>
    </location>
</feature>
<dbReference type="STRING" id="1618671.UY67_C0001G0058"/>
<accession>A0A0G1X238</accession>
<protein>
    <recommendedName>
        <fullName evidence="2">Peptidase M15A C-terminal domain-containing protein</fullName>
    </recommendedName>
</protein>
<reference evidence="3 4" key="1">
    <citation type="journal article" date="2015" name="Nature">
        <title>rRNA introns, odd ribosomes, and small enigmatic genomes across a large radiation of phyla.</title>
        <authorList>
            <person name="Brown C.T."/>
            <person name="Hug L.A."/>
            <person name="Thomas B.C."/>
            <person name="Sharon I."/>
            <person name="Castelle C.J."/>
            <person name="Singh A."/>
            <person name="Wilkins M.J."/>
            <person name="Williams K.H."/>
            <person name="Banfield J.F."/>
        </authorList>
    </citation>
    <scope>NUCLEOTIDE SEQUENCE [LARGE SCALE GENOMIC DNA]</scope>
</reference>
<dbReference type="SUPFAM" id="SSF55166">
    <property type="entry name" value="Hedgehog/DD-peptidase"/>
    <property type="match status" value="1"/>
</dbReference>
<dbReference type="Gene3D" id="3.30.1380.10">
    <property type="match status" value="1"/>
</dbReference>
<sequence length="505" mass="52430">MRTSLHEQSIIIVIVFLAAIPTLSHAEIAFRCAAGGMSHPATQQEVNAVGEGIIAGVTQVCGSDATLGISNAAGVAKEYLNNLPNKCVGACQALPDKAHIDKLDNTFAICAADFFKAYQAKYGPVSMSSTFRCGPKTPTVIQCDRTENGRAGGAGGSNHMLGLAIDVNPLRSSYESMWDFARANPRFGVCFPYLGGDNPHMTLAGSGTGEAAMCARQGVTKPCNGLPFTPITPATNAGIGYSGAPSSGITNALRGLLTAAPYLLQASQQPTQQQPYQQQPLPQTQQPFTYTQSTTYDPTTGTYTTGTSATSGTQTRTTASGNTTVNANSGNNTSGTSLNTLANSASNNSSNSSNTTGQTSGLYLYTQNTNGNASTSGGISALEMIEQLAGYGASTTGVVFTNGTTGPAALNSNVNASNITTQNRTTSSTGTVAITSTSTQLPAYIPTQTFTSNNLRPTDAGPNSALSSYSPQQLSTFQRILTQLRDVLVQVLHYLQPFGGAPRQT</sequence>
<dbReference type="Pfam" id="PF08291">
    <property type="entry name" value="Peptidase_M15_3"/>
    <property type="match status" value="1"/>
</dbReference>
<dbReference type="InterPro" id="IPR009045">
    <property type="entry name" value="Zn_M74/Hedgehog-like"/>
</dbReference>